<feature type="compositionally biased region" description="Basic and acidic residues" evidence="1">
    <location>
        <begin position="79"/>
        <end position="92"/>
    </location>
</feature>
<gene>
    <name evidence="3" type="ORF">NWE54_01865</name>
</gene>
<proteinExistence type="predicted"/>
<name>A0A9E7ZZ67_9HYPH</name>
<evidence type="ECO:0000256" key="2">
    <source>
        <dbReference type="SAM" id="SignalP"/>
    </source>
</evidence>
<evidence type="ECO:0000256" key="1">
    <source>
        <dbReference type="SAM" id="MobiDB-lite"/>
    </source>
</evidence>
<feature type="chain" id="PRO_5039085914" evidence="2">
    <location>
        <begin position="26"/>
        <end position="214"/>
    </location>
</feature>
<reference evidence="3" key="1">
    <citation type="submission" date="2022-08" db="EMBL/GenBank/DDBJ databases">
        <title>Complete Genome Sequences of 2 Bosea sp. soil isolates.</title>
        <authorList>
            <person name="Alvarez Arevalo M."/>
            <person name="Sterndorff E.B."/>
            <person name="Faurdal D."/>
            <person name="Joergensen T.S."/>
            <person name="Weber T."/>
        </authorList>
    </citation>
    <scope>NUCLEOTIDE SEQUENCE</scope>
    <source>
        <strain evidence="3">NBC_00436</strain>
    </source>
</reference>
<accession>A0A9E7ZZ67</accession>
<sequence>MAERIRVAHLLIAGGLMLGASPAFAQDGMLFKNLMEGTFGKGDGADIDYRERAPLVVPPNSNLPPPQQSASTRNAAWPKDPDVQRRKEDKNRRYVPADGVKDNPLLSAEEIRRGRSTTASQQTAAPYRENDVYSNVIQPIRIGKEQAAHYNEEAEKQLSYGSEPPRRTLTEPPTGYRRPAGTAALGPGVGGPVEDTQSSGERAFVTGQKPMINR</sequence>
<organism evidence="3">
    <name type="scientific">Bosea sp. NBC_00436</name>
    <dbReference type="NCBI Taxonomy" id="2969620"/>
    <lineage>
        <taxon>Bacteria</taxon>
        <taxon>Pseudomonadati</taxon>
        <taxon>Pseudomonadota</taxon>
        <taxon>Alphaproteobacteria</taxon>
        <taxon>Hyphomicrobiales</taxon>
        <taxon>Boseaceae</taxon>
        <taxon>Bosea</taxon>
    </lineage>
</organism>
<keyword evidence="2" id="KW-0732">Signal</keyword>
<feature type="signal peptide" evidence="2">
    <location>
        <begin position="1"/>
        <end position="25"/>
    </location>
</feature>
<dbReference type="AlphaFoldDB" id="A0A9E7ZZ67"/>
<dbReference type="EMBL" id="CP102774">
    <property type="protein sequence ID" value="UZF87564.1"/>
    <property type="molecule type" value="Genomic_DNA"/>
</dbReference>
<feature type="region of interest" description="Disordered" evidence="1">
    <location>
        <begin position="150"/>
        <end position="214"/>
    </location>
</feature>
<protein>
    <submittedName>
        <fullName evidence="3">Uncharacterized protein</fullName>
    </submittedName>
</protein>
<feature type="region of interest" description="Disordered" evidence="1">
    <location>
        <begin position="55"/>
        <end position="127"/>
    </location>
</feature>
<evidence type="ECO:0000313" key="3">
    <source>
        <dbReference type="EMBL" id="UZF87564.1"/>
    </source>
</evidence>